<dbReference type="Pfam" id="PF00248">
    <property type="entry name" value="Aldo_ket_red"/>
    <property type="match status" value="1"/>
</dbReference>
<reference evidence="2 3" key="1">
    <citation type="submission" date="2020-06" db="EMBL/GenBank/DDBJ databases">
        <authorList>
            <person name="Jo H."/>
        </authorList>
    </citation>
    <scope>NUCLEOTIDE SEQUENCE [LARGE SCALE GENOMIC DNA]</scope>
    <source>
        <strain evidence="2 3">I46</strain>
    </source>
</reference>
<protein>
    <submittedName>
        <fullName evidence="2">Aldo/keto reductase</fullName>
    </submittedName>
</protein>
<evidence type="ECO:0000313" key="2">
    <source>
        <dbReference type="EMBL" id="QLD11204.1"/>
    </source>
</evidence>
<proteinExistence type="predicted"/>
<dbReference type="Proteomes" id="UP000509638">
    <property type="component" value="Chromosome"/>
</dbReference>
<accession>A0A7D5EW56</accession>
<dbReference type="Gene3D" id="3.20.20.100">
    <property type="entry name" value="NADP-dependent oxidoreductase domain"/>
    <property type="match status" value="1"/>
</dbReference>
<name>A0A7D5EW56_9MICO</name>
<dbReference type="AlphaFoldDB" id="A0A7D5EW56"/>
<dbReference type="CDD" id="cd19090">
    <property type="entry name" value="AKR_AKR15A-like"/>
    <property type="match status" value="1"/>
</dbReference>
<dbReference type="GO" id="GO:0016491">
    <property type="term" value="F:oxidoreductase activity"/>
    <property type="evidence" value="ECO:0007669"/>
    <property type="project" value="InterPro"/>
</dbReference>
<dbReference type="GO" id="GO:0005829">
    <property type="term" value="C:cytosol"/>
    <property type="evidence" value="ECO:0007669"/>
    <property type="project" value="TreeGrafter"/>
</dbReference>
<dbReference type="InterPro" id="IPR036812">
    <property type="entry name" value="NAD(P)_OxRdtase_dom_sf"/>
</dbReference>
<dbReference type="PANTHER" id="PTHR42686">
    <property type="entry name" value="GH17980P-RELATED"/>
    <property type="match status" value="1"/>
</dbReference>
<feature type="domain" description="NADP-dependent oxidoreductase" evidence="1">
    <location>
        <begin position="31"/>
        <end position="318"/>
    </location>
</feature>
<dbReference type="EMBL" id="CP058316">
    <property type="protein sequence ID" value="QLD11204.1"/>
    <property type="molecule type" value="Genomic_DNA"/>
</dbReference>
<dbReference type="SUPFAM" id="SSF51430">
    <property type="entry name" value="NAD(P)-linked oxidoreductase"/>
    <property type="match status" value="1"/>
</dbReference>
<dbReference type="RefSeq" id="WP_178010962.1">
    <property type="nucleotide sequence ID" value="NZ_CP058316.1"/>
</dbReference>
<organism evidence="2 3">
    <name type="scientific">Microbacterium oleivorans</name>
    <dbReference type="NCBI Taxonomy" id="273677"/>
    <lineage>
        <taxon>Bacteria</taxon>
        <taxon>Bacillati</taxon>
        <taxon>Actinomycetota</taxon>
        <taxon>Actinomycetes</taxon>
        <taxon>Micrococcales</taxon>
        <taxon>Microbacteriaceae</taxon>
        <taxon>Microbacterium</taxon>
    </lineage>
</organism>
<dbReference type="InterPro" id="IPR023210">
    <property type="entry name" value="NADP_OxRdtase_dom"/>
</dbReference>
<dbReference type="PANTHER" id="PTHR42686:SF1">
    <property type="entry name" value="GH17980P-RELATED"/>
    <property type="match status" value="1"/>
</dbReference>
<sequence>MTTDQTTTTTSAVDSAARRPLWAGGPEVTGLCIGTAGWSSVPGFRPAAPTLHETELAAERLFAGPVNFADTSNNYGGGESEQRLGHVIERNGGLPDGFVLQTKLDRDMTTGEFSGSRIRRSLEESLERLGLDRLPIAYLHDPENTTFDEATGPGGPVDEMKRMLDEGLIGALGISGGPVEMLLQYMDLGIFSTVITHNRYTLVDRSAAPVLDRARELGMGVLNGAPYGGGLLASYPPITNIYHYAPARPAILAAAESMGALLQARGIPLAAAALQFSLREPRVTSTIVGALYAEQIDAALELSRVPIDEDVWVELDALTPPASEWIPWPLPTRS</sequence>
<evidence type="ECO:0000259" key="1">
    <source>
        <dbReference type="Pfam" id="PF00248"/>
    </source>
</evidence>
<gene>
    <name evidence="2" type="ORF">HW566_05090</name>
</gene>
<dbReference type="InterPro" id="IPR020471">
    <property type="entry name" value="AKR"/>
</dbReference>
<evidence type="ECO:0000313" key="3">
    <source>
        <dbReference type="Proteomes" id="UP000509638"/>
    </source>
</evidence>